<evidence type="ECO:0000256" key="1">
    <source>
        <dbReference type="SAM" id="Phobius"/>
    </source>
</evidence>
<protein>
    <submittedName>
        <fullName evidence="3">LysR substrate-binding domain-containing protein</fullName>
    </submittedName>
</protein>
<name>A0ABV6YA03_9HYPH</name>
<evidence type="ECO:0000313" key="4">
    <source>
        <dbReference type="Proteomes" id="UP001593940"/>
    </source>
</evidence>
<gene>
    <name evidence="3" type="ORF">ACETIH_15585</name>
</gene>
<keyword evidence="4" id="KW-1185">Reference proteome</keyword>
<organism evidence="3 4">
    <name type="scientific">Microvirga arabica</name>
    <dbReference type="NCBI Taxonomy" id="1128671"/>
    <lineage>
        <taxon>Bacteria</taxon>
        <taxon>Pseudomonadati</taxon>
        <taxon>Pseudomonadota</taxon>
        <taxon>Alphaproteobacteria</taxon>
        <taxon>Hyphomicrobiales</taxon>
        <taxon>Methylobacteriaceae</taxon>
        <taxon>Microvirga</taxon>
    </lineage>
</organism>
<dbReference type="Gene3D" id="3.40.190.290">
    <property type="match status" value="1"/>
</dbReference>
<dbReference type="SUPFAM" id="SSF53850">
    <property type="entry name" value="Periplasmic binding protein-like II"/>
    <property type="match status" value="1"/>
</dbReference>
<comment type="caution">
    <text evidence="3">The sequence shown here is derived from an EMBL/GenBank/DDBJ whole genome shotgun (WGS) entry which is preliminary data.</text>
</comment>
<dbReference type="InterPro" id="IPR005119">
    <property type="entry name" value="LysR_subst-bd"/>
</dbReference>
<accession>A0ABV6YA03</accession>
<keyword evidence="1" id="KW-0472">Membrane</keyword>
<dbReference type="EMBL" id="JBHOMY010000042">
    <property type="protein sequence ID" value="MFC1458106.1"/>
    <property type="molecule type" value="Genomic_DNA"/>
</dbReference>
<dbReference type="Proteomes" id="UP001593940">
    <property type="component" value="Unassembled WGS sequence"/>
</dbReference>
<keyword evidence="1" id="KW-1133">Transmembrane helix</keyword>
<evidence type="ECO:0000259" key="2">
    <source>
        <dbReference type="Pfam" id="PF03466"/>
    </source>
</evidence>
<sequence length="116" mass="12583">MQHNGRSPVLWATGALILLMGIGLGVGGVWLAVIINDPLYAVDLALSDIGLVYVFEPLVREYLRVGRLIQVLPEASIEEPGLFLYFPRRASLSPKLRAFIDTAKAVLRPDAMGPAA</sequence>
<keyword evidence="1" id="KW-0812">Transmembrane</keyword>
<feature type="domain" description="LysR substrate-binding" evidence="2">
    <location>
        <begin position="35"/>
        <end position="107"/>
    </location>
</feature>
<reference evidence="3 4" key="1">
    <citation type="submission" date="2024-09" db="EMBL/GenBank/DDBJ databases">
        <title>Nodulacao em especies de Leguminosae Basais da Amazonia e Caracterizacao dos Rizobios e Bacterias Associadas aos Nodulos.</title>
        <authorList>
            <person name="Jambeiro I.C.A."/>
            <person name="Lopes I.S."/>
            <person name="Aguiar E.R.G.R."/>
            <person name="Santos A.F.J."/>
            <person name="Dos Santos J.M.F."/>
            <person name="Gross E."/>
        </authorList>
    </citation>
    <scope>NUCLEOTIDE SEQUENCE [LARGE SCALE GENOMIC DNA]</scope>
    <source>
        <strain evidence="3 4">BRUESC1165</strain>
    </source>
</reference>
<dbReference type="RefSeq" id="WP_377030183.1">
    <property type="nucleotide sequence ID" value="NZ_JBHOMY010000042.1"/>
</dbReference>
<feature type="transmembrane region" description="Helical" evidence="1">
    <location>
        <begin position="9"/>
        <end position="33"/>
    </location>
</feature>
<dbReference type="Pfam" id="PF03466">
    <property type="entry name" value="LysR_substrate"/>
    <property type="match status" value="1"/>
</dbReference>
<evidence type="ECO:0000313" key="3">
    <source>
        <dbReference type="EMBL" id="MFC1458106.1"/>
    </source>
</evidence>
<proteinExistence type="predicted"/>